<feature type="region of interest" description="Disordered" evidence="1">
    <location>
        <begin position="25"/>
        <end position="107"/>
    </location>
</feature>
<dbReference type="OrthoDB" id="894257at2"/>
<gene>
    <name evidence="3" type="ORF">TH63_00910</name>
</gene>
<feature type="compositionally biased region" description="Basic and acidic residues" evidence="1">
    <location>
        <begin position="33"/>
        <end position="54"/>
    </location>
</feature>
<organism evidence="3 4">
    <name type="scientific">Rufibacter radiotolerans</name>
    <dbReference type="NCBI Taxonomy" id="1379910"/>
    <lineage>
        <taxon>Bacteria</taxon>
        <taxon>Pseudomonadati</taxon>
        <taxon>Bacteroidota</taxon>
        <taxon>Cytophagia</taxon>
        <taxon>Cytophagales</taxon>
        <taxon>Hymenobacteraceae</taxon>
        <taxon>Rufibacter</taxon>
    </lineage>
</organism>
<dbReference type="AlphaFoldDB" id="A0A0H4VGV4"/>
<accession>A0A0H4VGV4</accession>
<evidence type="ECO:0000313" key="3">
    <source>
        <dbReference type="EMBL" id="AKQ44513.1"/>
    </source>
</evidence>
<protein>
    <recommendedName>
        <fullName evidence="5">Lipoprotein</fullName>
    </recommendedName>
</protein>
<sequence length="107" mass="11827">MKKQIKTCKRLAYTLLVGGALLTGTAACSTGTDKGEVNVEESDFKDKSPTEHNAEGTSDNTEDVKDERNPANQKIYDEQQEKMRNRNDSTQEQGFGAAAKTQNKKDQ</sequence>
<keyword evidence="2" id="KW-0732">Signal</keyword>
<name>A0A0H4VGV4_9BACT</name>
<proteinExistence type="predicted"/>
<evidence type="ECO:0000313" key="4">
    <source>
        <dbReference type="Proteomes" id="UP000036458"/>
    </source>
</evidence>
<keyword evidence="4" id="KW-1185">Reference proteome</keyword>
<reference evidence="3 4" key="1">
    <citation type="submission" date="2015-01" db="EMBL/GenBank/DDBJ databases">
        <title>Rufibacter sp./DG31D/ whole genome sequencing.</title>
        <authorList>
            <person name="Kim M.K."/>
            <person name="Srinivasan S."/>
            <person name="Lee J.-J."/>
        </authorList>
    </citation>
    <scope>NUCLEOTIDE SEQUENCE [LARGE SCALE GENOMIC DNA]</scope>
    <source>
        <strain evidence="3 4">DG31D</strain>
    </source>
</reference>
<feature type="signal peptide" evidence="2">
    <location>
        <begin position="1"/>
        <end position="26"/>
    </location>
</feature>
<dbReference type="RefSeq" id="WP_048919265.1">
    <property type="nucleotide sequence ID" value="NZ_CP010777.1"/>
</dbReference>
<evidence type="ECO:0000256" key="2">
    <source>
        <dbReference type="SAM" id="SignalP"/>
    </source>
</evidence>
<dbReference type="KEGG" id="ruf:TH63_00910"/>
<feature type="compositionally biased region" description="Basic and acidic residues" evidence="1">
    <location>
        <begin position="62"/>
        <end position="89"/>
    </location>
</feature>
<dbReference type="Proteomes" id="UP000036458">
    <property type="component" value="Chromosome"/>
</dbReference>
<evidence type="ECO:0008006" key="5">
    <source>
        <dbReference type="Google" id="ProtNLM"/>
    </source>
</evidence>
<dbReference type="PATRIC" id="fig|1379910.4.peg.190"/>
<dbReference type="EMBL" id="CP010777">
    <property type="protein sequence ID" value="AKQ44513.1"/>
    <property type="molecule type" value="Genomic_DNA"/>
</dbReference>
<evidence type="ECO:0000256" key="1">
    <source>
        <dbReference type="SAM" id="MobiDB-lite"/>
    </source>
</evidence>
<feature type="chain" id="PRO_5005211709" description="Lipoprotein" evidence="2">
    <location>
        <begin position="27"/>
        <end position="107"/>
    </location>
</feature>
<dbReference type="PROSITE" id="PS51257">
    <property type="entry name" value="PROKAR_LIPOPROTEIN"/>
    <property type="match status" value="1"/>
</dbReference>